<dbReference type="SUPFAM" id="SSF57701">
    <property type="entry name" value="Zn2/Cys6 DNA-binding domain"/>
    <property type="match status" value="1"/>
</dbReference>
<evidence type="ECO:0000313" key="5">
    <source>
        <dbReference type="Proteomes" id="UP001365542"/>
    </source>
</evidence>
<accession>A0AAV9X0Q6</accession>
<dbReference type="InterPro" id="IPR001138">
    <property type="entry name" value="Zn2Cys6_DnaBD"/>
</dbReference>
<dbReference type="GO" id="GO:0008270">
    <property type="term" value="F:zinc ion binding"/>
    <property type="evidence" value="ECO:0007669"/>
    <property type="project" value="InterPro"/>
</dbReference>
<organism evidence="4 5">
    <name type="scientific">Orbilia ellipsospora</name>
    <dbReference type="NCBI Taxonomy" id="2528407"/>
    <lineage>
        <taxon>Eukaryota</taxon>
        <taxon>Fungi</taxon>
        <taxon>Dikarya</taxon>
        <taxon>Ascomycota</taxon>
        <taxon>Pezizomycotina</taxon>
        <taxon>Orbiliomycetes</taxon>
        <taxon>Orbiliales</taxon>
        <taxon>Orbiliaceae</taxon>
        <taxon>Orbilia</taxon>
    </lineage>
</organism>
<keyword evidence="5" id="KW-1185">Reference proteome</keyword>
<feature type="domain" description="Zn(2)-C6 fungal-type" evidence="3">
    <location>
        <begin position="7"/>
        <end position="35"/>
    </location>
</feature>
<dbReference type="PANTHER" id="PTHR38791">
    <property type="entry name" value="ZN(II)2CYS6 TRANSCRIPTION FACTOR (EUROFUNG)-RELATED-RELATED"/>
    <property type="match status" value="1"/>
</dbReference>
<dbReference type="GO" id="GO:0000981">
    <property type="term" value="F:DNA-binding transcription factor activity, RNA polymerase II-specific"/>
    <property type="evidence" value="ECO:0007669"/>
    <property type="project" value="InterPro"/>
</dbReference>
<dbReference type="Proteomes" id="UP001365542">
    <property type="component" value="Unassembled WGS sequence"/>
</dbReference>
<comment type="caution">
    <text evidence="4">The sequence shown here is derived from an EMBL/GenBank/DDBJ whole genome shotgun (WGS) entry which is preliminary data.</text>
</comment>
<dbReference type="SMART" id="SM00066">
    <property type="entry name" value="GAL4"/>
    <property type="match status" value="1"/>
</dbReference>
<feature type="region of interest" description="Disordered" evidence="2">
    <location>
        <begin position="57"/>
        <end position="100"/>
    </location>
</feature>
<dbReference type="AlphaFoldDB" id="A0AAV9X0Q6"/>
<keyword evidence="1" id="KW-0539">Nucleus</keyword>
<dbReference type="PROSITE" id="PS00463">
    <property type="entry name" value="ZN2_CY6_FUNGAL_1"/>
    <property type="match status" value="1"/>
</dbReference>
<dbReference type="InterPro" id="IPR036864">
    <property type="entry name" value="Zn2-C6_fun-type_DNA-bd_sf"/>
</dbReference>
<evidence type="ECO:0000313" key="4">
    <source>
        <dbReference type="EMBL" id="KAK6530539.1"/>
    </source>
</evidence>
<dbReference type="Gene3D" id="4.10.240.10">
    <property type="entry name" value="Zn(2)-C6 fungal-type DNA-binding domain"/>
    <property type="match status" value="1"/>
</dbReference>
<dbReference type="InterPro" id="IPR053175">
    <property type="entry name" value="DHMBA_Reg_Transcription_Factor"/>
</dbReference>
<sequence length="535" mass="60338">MGRLSRGCLRCRLRRVRCDEGRPVCQRCINRGEVCEGYRDEASIIFRYETDKVIEHARTSQGASAPSSQTSSTKKRSRSVDASSASNRSSSVPELTTDLSALAPEESTGLELCNLRPWLKEYPERLQPPVEDQAVDHFMEKYVMYPCNQTSSPGFLEHLPCMFQDVNFDGRYALRWAVRAAAYADISKEQDSDALANKALQCYGMALSALGESLGKTGKVPDDYDLMTVVVLDIFETLYTPDSVSKGSHAQGMAQILRLRGYDQMYNTRGWSLFRLALHRIQKQQLAYNIPPVAETTEWLNHLNDSEPYVRLARDAHEISEVCKRARSLLESVNAGGLPASTVVDMIKEMRSLDQTAVSWRQTSQWAFQTIGLADRPELEPVARGVTCKIQLHSDLWMAYEWNYHRCARIIFLQQLLKCCIAALEIPELDEVETEILRNIMGQCDSAIKWLSDEVLATVPQSLGDINHVGGLHDGRTGPPRCRGIGSYLLLWPIKIIKSQPFSSSIEQKERAQRVFERIRDYTGMKATLGDKSII</sequence>
<protein>
    <recommendedName>
        <fullName evidence="3">Zn(2)-C6 fungal-type domain-containing protein</fullName>
    </recommendedName>
</protein>
<feature type="compositionally biased region" description="Low complexity" evidence="2">
    <location>
        <begin position="80"/>
        <end position="92"/>
    </location>
</feature>
<evidence type="ECO:0000256" key="1">
    <source>
        <dbReference type="ARBA" id="ARBA00023242"/>
    </source>
</evidence>
<name>A0AAV9X0Q6_9PEZI</name>
<reference evidence="4 5" key="1">
    <citation type="submission" date="2019-10" db="EMBL/GenBank/DDBJ databases">
        <authorList>
            <person name="Palmer J.M."/>
        </authorList>
    </citation>
    <scope>NUCLEOTIDE SEQUENCE [LARGE SCALE GENOMIC DNA]</scope>
    <source>
        <strain evidence="4 5">TWF694</strain>
    </source>
</reference>
<gene>
    <name evidence="4" type="ORF">TWF694_003881</name>
</gene>
<dbReference type="PROSITE" id="PS50048">
    <property type="entry name" value="ZN2_CY6_FUNGAL_2"/>
    <property type="match status" value="1"/>
</dbReference>
<evidence type="ECO:0000259" key="3">
    <source>
        <dbReference type="PROSITE" id="PS50048"/>
    </source>
</evidence>
<evidence type="ECO:0000256" key="2">
    <source>
        <dbReference type="SAM" id="MobiDB-lite"/>
    </source>
</evidence>
<dbReference type="Pfam" id="PF00172">
    <property type="entry name" value="Zn_clus"/>
    <property type="match status" value="1"/>
</dbReference>
<proteinExistence type="predicted"/>
<dbReference type="EMBL" id="JAVHJO010000013">
    <property type="protein sequence ID" value="KAK6530539.1"/>
    <property type="molecule type" value="Genomic_DNA"/>
</dbReference>